<reference evidence="10 11" key="1">
    <citation type="submission" date="2021-01" db="EMBL/GenBank/DDBJ databases">
        <title>Genome sequencing of Joostella atrarenae M1-2 (= KCTC 23194).</title>
        <authorList>
            <person name="Zakaria M.R."/>
            <person name="Lam M.Q."/>
            <person name="Chong C.S."/>
        </authorList>
    </citation>
    <scope>NUCLEOTIDE SEQUENCE [LARGE SCALE GENOMIC DNA]</scope>
    <source>
        <strain evidence="10 11">M1-2</strain>
    </source>
</reference>
<dbReference type="InterPro" id="IPR009218">
    <property type="entry name" value="HD_phosphohydro"/>
</dbReference>
<dbReference type="InterPro" id="IPR043760">
    <property type="entry name" value="PycTM_dom"/>
</dbReference>
<dbReference type="SMART" id="SM00471">
    <property type="entry name" value="HDc"/>
    <property type="match status" value="1"/>
</dbReference>
<keyword evidence="7 8" id="KW-0472">Membrane</keyword>
<dbReference type="PANTHER" id="PTHR21174">
    <property type="match status" value="1"/>
</dbReference>
<keyword evidence="4" id="KW-0547">Nucleotide-binding</keyword>
<evidence type="ECO:0000259" key="9">
    <source>
        <dbReference type="SMART" id="SM00471"/>
    </source>
</evidence>
<dbReference type="Gene3D" id="1.10.3210.10">
    <property type="entry name" value="Hypothetical protein af1432"/>
    <property type="match status" value="1"/>
</dbReference>
<dbReference type="InterPro" id="IPR003607">
    <property type="entry name" value="HD/PDEase_dom"/>
</dbReference>
<dbReference type="EMBL" id="JAETXX010000001">
    <property type="protein sequence ID" value="MCF8713287.1"/>
    <property type="molecule type" value="Genomic_DNA"/>
</dbReference>
<keyword evidence="3 8" id="KW-0812">Transmembrane</keyword>
<keyword evidence="11" id="KW-1185">Reference proteome</keyword>
<evidence type="ECO:0000256" key="5">
    <source>
        <dbReference type="ARBA" id="ARBA00022989"/>
    </source>
</evidence>
<organism evidence="10 11">
    <name type="scientific">Joostella atrarenae</name>
    <dbReference type="NCBI Taxonomy" id="679257"/>
    <lineage>
        <taxon>Bacteria</taxon>
        <taxon>Pseudomonadati</taxon>
        <taxon>Bacteroidota</taxon>
        <taxon>Flavobacteriia</taxon>
        <taxon>Flavobacteriales</taxon>
        <taxon>Flavobacteriaceae</taxon>
        <taxon>Joostella</taxon>
    </lineage>
</organism>
<dbReference type="InterPro" id="IPR006674">
    <property type="entry name" value="HD_domain"/>
</dbReference>
<comment type="subcellular location">
    <subcellularLocation>
        <location evidence="1">Cell membrane</location>
    </subcellularLocation>
</comment>
<evidence type="ECO:0000313" key="11">
    <source>
        <dbReference type="Proteomes" id="UP000829517"/>
    </source>
</evidence>
<keyword evidence="2" id="KW-1003">Cell membrane</keyword>
<evidence type="ECO:0000256" key="7">
    <source>
        <dbReference type="ARBA" id="ARBA00023136"/>
    </source>
</evidence>
<feature type="transmembrane region" description="Helical" evidence="8">
    <location>
        <begin position="273"/>
        <end position="292"/>
    </location>
</feature>
<keyword evidence="5 8" id="KW-1133">Transmembrane helix</keyword>
<evidence type="ECO:0000256" key="8">
    <source>
        <dbReference type="SAM" id="Phobius"/>
    </source>
</evidence>
<proteinExistence type="predicted"/>
<evidence type="ECO:0000256" key="2">
    <source>
        <dbReference type="ARBA" id="ARBA00022475"/>
    </source>
</evidence>
<dbReference type="Proteomes" id="UP000829517">
    <property type="component" value="Unassembled WGS sequence"/>
</dbReference>
<dbReference type="Pfam" id="PF01966">
    <property type="entry name" value="HD"/>
    <property type="match status" value="1"/>
</dbReference>
<dbReference type="Pfam" id="PF18967">
    <property type="entry name" value="PycTM"/>
    <property type="match status" value="1"/>
</dbReference>
<comment type="caution">
    <text evidence="10">The sequence shown here is derived from an EMBL/GenBank/DDBJ whole genome shotgun (WGS) entry which is preliminary data.</text>
</comment>
<accession>A0ABS9IYN8</accession>
<keyword evidence="6" id="KW-0051">Antiviral defense</keyword>
<evidence type="ECO:0000256" key="4">
    <source>
        <dbReference type="ARBA" id="ARBA00022741"/>
    </source>
</evidence>
<gene>
    <name evidence="10" type="ORF">JM658_00455</name>
</gene>
<dbReference type="PANTHER" id="PTHR21174:SF0">
    <property type="entry name" value="HD PHOSPHOHYDROLASE FAMILY PROTEIN-RELATED"/>
    <property type="match status" value="1"/>
</dbReference>
<dbReference type="SUPFAM" id="SSF109604">
    <property type="entry name" value="HD-domain/PDEase-like"/>
    <property type="match status" value="1"/>
</dbReference>
<evidence type="ECO:0000256" key="6">
    <source>
        <dbReference type="ARBA" id="ARBA00023118"/>
    </source>
</evidence>
<name>A0ABS9IYN8_9FLAO</name>
<feature type="domain" description="HD/PDEase" evidence="9">
    <location>
        <begin position="24"/>
        <end position="138"/>
    </location>
</feature>
<evidence type="ECO:0000256" key="1">
    <source>
        <dbReference type="ARBA" id="ARBA00004236"/>
    </source>
</evidence>
<sequence length="390" mass="44505">MSEIIDKSSSYVKDLLASRLDKRHIYHNTTHTLRVVAGVEKLCEALNVSEEERELVMLAAWFHDTGYTSRIDGHEGESCKIAAAYLQEQGYGENKIKEVSSIIMATGMGVKPNNELEMIIKDADSSHLSKDSYINTSEILRQELALTGVKEYTIEEWRKLNIILFTTEHQYYTTYAKENWQQGKSDNLALLVEKDKKEKRRVKKEQLKAQIKGESPERGVQTLYRVALRNHIKLSDIADTKANILLSVNAIIISLALSSLIPKLDSPSNQHLIIPTLILVVFSVASIVFAILSTKPNVTSGEFTDEDVKARKVNLLFFGNFHKVPYDRYERALREMTNDKQYIYDSLTKDLYYLGIVLARKYRLLRTTYTVFMIGIICSVLSFIIAFMSI</sequence>
<feature type="transmembrane region" description="Helical" evidence="8">
    <location>
        <begin position="369"/>
        <end position="388"/>
    </location>
</feature>
<protein>
    <submittedName>
        <fullName evidence="10">HD domain-containing protein</fullName>
    </submittedName>
</protein>
<feature type="transmembrane region" description="Helical" evidence="8">
    <location>
        <begin position="242"/>
        <end position="261"/>
    </location>
</feature>
<dbReference type="RefSeq" id="WP_236957261.1">
    <property type="nucleotide sequence ID" value="NZ_JAETXX010000001.1"/>
</dbReference>
<evidence type="ECO:0000256" key="3">
    <source>
        <dbReference type="ARBA" id="ARBA00022692"/>
    </source>
</evidence>
<evidence type="ECO:0000313" key="10">
    <source>
        <dbReference type="EMBL" id="MCF8713287.1"/>
    </source>
</evidence>
<dbReference type="CDD" id="cd00077">
    <property type="entry name" value="HDc"/>
    <property type="match status" value="1"/>
</dbReference>